<keyword evidence="3" id="KW-1185">Reference proteome</keyword>
<dbReference type="InterPro" id="IPR044855">
    <property type="entry name" value="CoA-Trfase_III_dom3_sf"/>
</dbReference>
<dbReference type="Gene3D" id="3.40.50.10540">
    <property type="entry name" value="Crotonobetainyl-coa:carnitine coa-transferase, domain 1"/>
    <property type="match status" value="2"/>
</dbReference>
<dbReference type="GO" id="GO:0016740">
    <property type="term" value="F:transferase activity"/>
    <property type="evidence" value="ECO:0007669"/>
    <property type="project" value="UniProtKB-KW"/>
</dbReference>
<dbReference type="InterPro" id="IPR050509">
    <property type="entry name" value="CoA-transferase_III"/>
</dbReference>
<reference evidence="2 3" key="1">
    <citation type="journal article" date="2015" name="Int. J. Syst. Evol. Microbiol.">
        <title>Roseomonas oryzae sp. nov., isolated from paddy rhizosphere soil.</title>
        <authorList>
            <person name="Ramaprasad E.V."/>
            <person name="Sasikala Ch."/>
            <person name="Ramana Ch.V."/>
        </authorList>
    </citation>
    <scope>NUCLEOTIDE SEQUENCE [LARGE SCALE GENOMIC DNA]</scope>
    <source>
        <strain evidence="2 3">KCTC 42542</strain>
    </source>
</reference>
<protein>
    <submittedName>
        <fullName evidence="2">CoA transferase</fullName>
    </submittedName>
</protein>
<keyword evidence="2" id="KW-0808">Transferase</keyword>
<dbReference type="SUPFAM" id="SSF89796">
    <property type="entry name" value="CoA-transferase family III (CaiB/BaiF)"/>
    <property type="match status" value="2"/>
</dbReference>
<dbReference type="PANTHER" id="PTHR48228">
    <property type="entry name" value="SUCCINYL-COA--D-CITRAMALATE COA-TRANSFERASE"/>
    <property type="match status" value="1"/>
</dbReference>
<sequence>MPSPAHAALRALLHEAGFPAALADAATLTGTEPGLPSSFRVGAAAQSSIAAAALAAAAIHGRRGGPQQGIAVDQRHALAEFRSERHLRLDGQAPPDPWDAIAGLYPCGDGGSVRLHTNFPHHRDGLLALLGNIPATREAVAAALLARRAAEFEAEAAEAGLCVAMLRDDANWQAHPQAAALTGQKPFTLERIGDASPVPLPPAGAQPLSGLRALELTRVIAGPVAGRCLAAHGADVLHLSAAHLPSLPALEMDTHRGKRTARLDLRSPAEAARMAGLVRDADILLQSYRPGALDGLGFGPAQAAALRPGLIYASLSAYGPMGPWSGRRGFDSLVQTATGFNQAEADAAGTPDKPRPLPCQALDHASGYLLALAIMAALLRRAEEGGSWLVRVSLAGTGQWLRGLGRLSDGFAAPDPTQEDIADLLEESDSGYGRLTALRHAAAMEATPPRWDRPSMPLGSHPARWT</sequence>
<dbReference type="InterPro" id="IPR023606">
    <property type="entry name" value="CoA-Trfase_III_dom_1_sf"/>
</dbReference>
<proteinExistence type="predicted"/>
<dbReference type="AlphaFoldDB" id="A0A5B2TJ16"/>
<dbReference type="RefSeq" id="WP_149810412.1">
    <property type="nucleotide sequence ID" value="NZ_VUKA01000001.1"/>
</dbReference>
<accession>A0A5B2TJ16</accession>
<evidence type="ECO:0000313" key="3">
    <source>
        <dbReference type="Proteomes" id="UP000322110"/>
    </source>
</evidence>
<dbReference type="InterPro" id="IPR003673">
    <property type="entry name" value="CoA-Trfase_fam_III"/>
</dbReference>
<dbReference type="OrthoDB" id="9806585at2"/>
<dbReference type="EMBL" id="VUKA01000001">
    <property type="protein sequence ID" value="KAA2214476.1"/>
    <property type="molecule type" value="Genomic_DNA"/>
</dbReference>
<organism evidence="2 3">
    <name type="scientific">Teichococcus oryzae</name>
    <dbReference type="NCBI Taxonomy" id="1608942"/>
    <lineage>
        <taxon>Bacteria</taxon>
        <taxon>Pseudomonadati</taxon>
        <taxon>Pseudomonadota</taxon>
        <taxon>Alphaproteobacteria</taxon>
        <taxon>Acetobacterales</taxon>
        <taxon>Roseomonadaceae</taxon>
        <taxon>Roseomonas</taxon>
    </lineage>
</organism>
<evidence type="ECO:0000313" key="2">
    <source>
        <dbReference type="EMBL" id="KAA2214476.1"/>
    </source>
</evidence>
<name>A0A5B2TJ16_9PROT</name>
<dbReference type="Proteomes" id="UP000322110">
    <property type="component" value="Unassembled WGS sequence"/>
</dbReference>
<dbReference type="Pfam" id="PF02515">
    <property type="entry name" value="CoA_transf_3"/>
    <property type="match status" value="1"/>
</dbReference>
<comment type="caution">
    <text evidence="2">The sequence shown here is derived from an EMBL/GenBank/DDBJ whole genome shotgun (WGS) entry which is preliminary data.</text>
</comment>
<feature type="region of interest" description="Disordered" evidence="1">
    <location>
        <begin position="444"/>
        <end position="466"/>
    </location>
</feature>
<gene>
    <name evidence="2" type="ORF">F0Q34_01770</name>
</gene>
<evidence type="ECO:0000256" key="1">
    <source>
        <dbReference type="SAM" id="MobiDB-lite"/>
    </source>
</evidence>
<dbReference type="PANTHER" id="PTHR48228:SF4">
    <property type="entry name" value="BLR3030 PROTEIN"/>
    <property type="match status" value="1"/>
</dbReference>
<dbReference type="Gene3D" id="3.30.1540.10">
    <property type="entry name" value="formyl-coa transferase, domain 3"/>
    <property type="match status" value="1"/>
</dbReference>